<dbReference type="Gene3D" id="2.40.30.110">
    <property type="entry name" value="Aminomethyltransferase beta-barrel domains"/>
    <property type="match status" value="1"/>
</dbReference>
<accession>A0A532V8Z9</accession>
<dbReference type="InterPro" id="IPR006223">
    <property type="entry name" value="GcvT"/>
</dbReference>
<proteinExistence type="inferred from homology"/>
<sequence>MDKKTPFYDKIVEAGGRMVSFAGYQMPVQFEGLIAEHTKVRSSVGVFDVSHMGRVEVKGSQALDFLNYLVTNDVSGLELYQALYTPMCYPSGGIVDDLLIYRLPDHYFVVINAANNEKDQKWMREQAKGFDVEIIDRTDAMAQLAVQGPKAEQVLQRLTSDDLASIGFYRGLETELAGVKMFVSRTGYTGEDGFELYFPAQQAHTVWDKLFEAGADEGIAPIGLGARDTLRLEMKYALYGNDIDKTTNPVEAGLSWVVKFEKEDFIARDALLKVKEEKPSRRLVCLEVQGSGIPRPHDVIVGDGEELGQVTSGTFSPSLRKGIALGYVRRGYTKSGTELLIRTHRGEVPAVIVKPPFYKEASHK</sequence>
<dbReference type="GO" id="GO:0019464">
    <property type="term" value="P:glycine decarboxylation via glycine cleavage system"/>
    <property type="evidence" value="ECO:0007669"/>
    <property type="project" value="UniProtKB-UniRule"/>
</dbReference>
<dbReference type="Gene3D" id="3.30.70.1400">
    <property type="entry name" value="Aminomethyltransferase beta-barrel domains"/>
    <property type="match status" value="1"/>
</dbReference>
<comment type="similarity">
    <text evidence="1 7">Belongs to the GcvT family.</text>
</comment>
<dbReference type="SUPFAM" id="SSF101790">
    <property type="entry name" value="Aminomethyltransferase beta-barrel domain"/>
    <property type="match status" value="1"/>
</dbReference>
<comment type="subunit">
    <text evidence="7">The glycine cleavage system is composed of four proteins: P, T, L and H.</text>
</comment>
<dbReference type="InterPro" id="IPR013977">
    <property type="entry name" value="GcvT_C"/>
</dbReference>
<feature type="binding site" evidence="8">
    <location>
        <position position="195"/>
    </location>
    <ligand>
        <name>substrate</name>
    </ligand>
</feature>
<dbReference type="Gene3D" id="3.30.1360.120">
    <property type="entry name" value="Probable tRNA modification gtpase trme, domain 1"/>
    <property type="match status" value="1"/>
</dbReference>
<evidence type="ECO:0000256" key="4">
    <source>
        <dbReference type="ARBA" id="ARBA00022679"/>
    </source>
</evidence>
<keyword evidence="4 7" id="KW-0808">Transferase</keyword>
<name>A0A532V8Z9_UNCT6</name>
<evidence type="ECO:0000256" key="5">
    <source>
        <dbReference type="ARBA" id="ARBA00031395"/>
    </source>
</evidence>
<dbReference type="Proteomes" id="UP000317778">
    <property type="component" value="Unassembled WGS sequence"/>
</dbReference>
<dbReference type="InterPro" id="IPR029043">
    <property type="entry name" value="GcvT/YgfZ_C"/>
</dbReference>
<evidence type="ECO:0000256" key="6">
    <source>
        <dbReference type="ARBA" id="ARBA00047665"/>
    </source>
</evidence>
<comment type="catalytic activity">
    <reaction evidence="6 7">
        <text>N(6)-[(R)-S(8)-aminomethyldihydrolipoyl]-L-lysyl-[protein] + (6S)-5,6,7,8-tetrahydrofolate = N(6)-[(R)-dihydrolipoyl]-L-lysyl-[protein] + (6R)-5,10-methylene-5,6,7,8-tetrahydrofolate + NH4(+)</text>
        <dbReference type="Rhea" id="RHEA:16945"/>
        <dbReference type="Rhea" id="RHEA-COMP:10475"/>
        <dbReference type="Rhea" id="RHEA-COMP:10492"/>
        <dbReference type="ChEBI" id="CHEBI:15636"/>
        <dbReference type="ChEBI" id="CHEBI:28938"/>
        <dbReference type="ChEBI" id="CHEBI:57453"/>
        <dbReference type="ChEBI" id="CHEBI:83100"/>
        <dbReference type="ChEBI" id="CHEBI:83143"/>
        <dbReference type="EC" id="2.1.2.10"/>
    </reaction>
</comment>
<dbReference type="AlphaFoldDB" id="A0A532V8Z9"/>
<protein>
    <recommendedName>
        <fullName evidence="2 7">Aminomethyltransferase</fullName>
        <ecNumber evidence="2 7">2.1.2.10</ecNumber>
    </recommendedName>
    <alternativeName>
        <fullName evidence="5 7">Glycine cleavage system T protein</fullName>
    </alternativeName>
</protein>
<evidence type="ECO:0000256" key="2">
    <source>
        <dbReference type="ARBA" id="ARBA00012616"/>
    </source>
</evidence>
<evidence type="ECO:0000313" key="12">
    <source>
        <dbReference type="Proteomes" id="UP000317778"/>
    </source>
</evidence>
<dbReference type="InterPro" id="IPR027266">
    <property type="entry name" value="TrmE/GcvT-like"/>
</dbReference>
<keyword evidence="3 7" id="KW-0032">Aminotransferase</keyword>
<comment type="function">
    <text evidence="7">The glycine cleavage system catalyzes the degradation of glycine.</text>
</comment>
<dbReference type="Pfam" id="PF08669">
    <property type="entry name" value="GCV_T_C"/>
    <property type="match status" value="1"/>
</dbReference>
<evidence type="ECO:0000256" key="7">
    <source>
        <dbReference type="HAMAP-Rule" id="MF_00259"/>
    </source>
</evidence>
<dbReference type="HAMAP" id="MF_00259">
    <property type="entry name" value="GcvT"/>
    <property type="match status" value="1"/>
</dbReference>
<dbReference type="NCBIfam" id="NF001567">
    <property type="entry name" value="PRK00389.1"/>
    <property type="match status" value="1"/>
</dbReference>
<dbReference type="PIRSF" id="PIRSF006487">
    <property type="entry name" value="GcvT"/>
    <property type="match status" value="1"/>
</dbReference>
<gene>
    <name evidence="7 11" type="primary">gcvT</name>
    <name evidence="11" type="ORF">CEE36_03735</name>
</gene>
<dbReference type="InterPro" id="IPR006222">
    <property type="entry name" value="GCVT_N"/>
</dbReference>
<dbReference type="PANTHER" id="PTHR43757:SF2">
    <property type="entry name" value="AMINOMETHYLTRANSFERASE, MITOCHONDRIAL"/>
    <property type="match status" value="1"/>
</dbReference>
<dbReference type="InterPro" id="IPR028896">
    <property type="entry name" value="GcvT/YgfZ/DmdA"/>
</dbReference>
<dbReference type="GO" id="GO:0008483">
    <property type="term" value="F:transaminase activity"/>
    <property type="evidence" value="ECO:0007669"/>
    <property type="project" value="UniProtKB-KW"/>
</dbReference>
<dbReference type="GO" id="GO:0005829">
    <property type="term" value="C:cytosol"/>
    <property type="evidence" value="ECO:0007669"/>
    <property type="project" value="TreeGrafter"/>
</dbReference>
<dbReference type="NCBIfam" id="TIGR00528">
    <property type="entry name" value="gcvT"/>
    <property type="match status" value="1"/>
</dbReference>
<dbReference type="InterPro" id="IPR022903">
    <property type="entry name" value="GcvT_bac"/>
</dbReference>
<dbReference type="FunFam" id="3.30.70.1400:FF:000001">
    <property type="entry name" value="Aminomethyltransferase"/>
    <property type="match status" value="1"/>
</dbReference>
<evidence type="ECO:0000256" key="8">
    <source>
        <dbReference type="PIRSR" id="PIRSR006487-1"/>
    </source>
</evidence>
<evidence type="ECO:0000256" key="3">
    <source>
        <dbReference type="ARBA" id="ARBA00022576"/>
    </source>
</evidence>
<dbReference type="Gene3D" id="4.10.1250.10">
    <property type="entry name" value="Aminomethyltransferase fragment"/>
    <property type="match status" value="1"/>
</dbReference>
<dbReference type="GO" id="GO:0005960">
    <property type="term" value="C:glycine cleavage complex"/>
    <property type="evidence" value="ECO:0007669"/>
    <property type="project" value="InterPro"/>
</dbReference>
<evidence type="ECO:0000259" key="9">
    <source>
        <dbReference type="Pfam" id="PF01571"/>
    </source>
</evidence>
<dbReference type="FunFam" id="4.10.1250.10:FF:000001">
    <property type="entry name" value="Aminomethyltransferase"/>
    <property type="match status" value="1"/>
</dbReference>
<dbReference type="EC" id="2.1.2.10" evidence="2 7"/>
<feature type="domain" description="GCVT N-terminal" evidence="9">
    <location>
        <begin position="7"/>
        <end position="262"/>
    </location>
</feature>
<reference evidence="11 12" key="1">
    <citation type="submission" date="2017-06" db="EMBL/GenBank/DDBJ databases">
        <title>Novel microbial phyla capable of carbon fixation and sulfur reduction in deep-sea sediments.</title>
        <authorList>
            <person name="Huang J."/>
            <person name="Baker B."/>
            <person name="Wang Y."/>
        </authorList>
    </citation>
    <scope>NUCLEOTIDE SEQUENCE [LARGE SCALE GENOMIC DNA]</scope>
    <source>
        <strain evidence="11">B3_TA06</strain>
    </source>
</reference>
<comment type="caution">
    <text evidence="11">The sequence shown here is derived from an EMBL/GenBank/DDBJ whole genome shotgun (WGS) entry which is preliminary data.</text>
</comment>
<feature type="domain" description="Aminomethyltransferase C-terminal" evidence="10">
    <location>
        <begin position="281"/>
        <end position="359"/>
    </location>
</feature>
<evidence type="ECO:0000256" key="1">
    <source>
        <dbReference type="ARBA" id="ARBA00008609"/>
    </source>
</evidence>
<dbReference type="Pfam" id="PF01571">
    <property type="entry name" value="GCV_T"/>
    <property type="match status" value="1"/>
</dbReference>
<evidence type="ECO:0000259" key="10">
    <source>
        <dbReference type="Pfam" id="PF08669"/>
    </source>
</evidence>
<dbReference type="EMBL" id="NJBO01000004">
    <property type="protein sequence ID" value="TKJ43457.1"/>
    <property type="molecule type" value="Genomic_DNA"/>
</dbReference>
<dbReference type="SUPFAM" id="SSF103025">
    <property type="entry name" value="Folate-binding domain"/>
    <property type="match status" value="1"/>
</dbReference>
<evidence type="ECO:0000313" key="11">
    <source>
        <dbReference type="EMBL" id="TKJ43457.1"/>
    </source>
</evidence>
<dbReference type="PANTHER" id="PTHR43757">
    <property type="entry name" value="AMINOMETHYLTRANSFERASE"/>
    <property type="match status" value="1"/>
</dbReference>
<dbReference type="GO" id="GO:0004047">
    <property type="term" value="F:aminomethyltransferase activity"/>
    <property type="evidence" value="ECO:0007669"/>
    <property type="project" value="UniProtKB-UniRule"/>
</dbReference>
<organism evidence="11 12">
    <name type="scientific">candidate division TA06 bacterium B3_TA06</name>
    <dbReference type="NCBI Taxonomy" id="2012487"/>
    <lineage>
        <taxon>Bacteria</taxon>
        <taxon>Bacteria division TA06</taxon>
    </lineage>
</organism>